<dbReference type="RefSeq" id="WP_096801891.1">
    <property type="nucleotide sequence ID" value="NZ_CP023563.1"/>
</dbReference>
<dbReference type="InterPro" id="IPR000182">
    <property type="entry name" value="GNAT_dom"/>
</dbReference>
<accession>A0A291GKJ7</accession>
<dbReference type="SUPFAM" id="SSF55729">
    <property type="entry name" value="Acyl-CoA N-acyltransferases (Nat)"/>
    <property type="match status" value="1"/>
</dbReference>
<reference evidence="3" key="1">
    <citation type="submission" date="2017-09" db="EMBL/GenBank/DDBJ databases">
        <title>Brachybacterium sp. VM2412.</title>
        <authorList>
            <person name="Tak E.J."/>
            <person name="Bae J.-W."/>
        </authorList>
    </citation>
    <scope>NUCLEOTIDE SEQUENCE [LARGE SCALE GENOMIC DNA]</scope>
    <source>
        <strain evidence="3">VM2412</strain>
    </source>
</reference>
<sequence>MGDPLLAVLDEARRSSGEEAPGPVVRERPADGSELRIVHSACPAVDLPAVIHRELELARELEAEFEWKLYGHDEPPGLAAALRAAGLEPEPREAVLALDLRALPATITERLEQVHEVSSVNVAGLADYERISIESGRKNAQLERARLAASLTAEPEGLQVHVAYRDGVPVSGGRLYLADHGMAELAGGRTVPAYRRRGYFTATVLSRISAAITAGAQTLWVDALPSSAPIFRTLGFAVVTWTEPYLLPGSADSE</sequence>
<name>A0A291GKJ7_9MICO</name>
<evidence type="ECO:0000313" key="3">
    <source>
        <dbReference type="Proteomes" id="UP000218165"/>
    </source>
</evidence>
<dbReference type="EMBL" id="CP023563">
    <property type="protein sequence ID" value="ATG50751.1"/>
    <property type="molecule type" value="Genomic_DNA"/>
</dbReference>
<dbReference type="AlphaFoldDB" id="A0A291GKJ7"/>
<gene>
    <name evidence="2" type="ORF">CFK38_03855</name>
</gene>
<evidence type="ECO:0000313" key="2">
    <source>
        <dbReference type="EMBL" id="ATG50751.1"/>
    </source>
</evidence>
<protein>
    <recommendedName>
        <fullName evidence="1">N-acetyltransferase domain-containing protein</fullName>
    </recommendedName>
</protein>
<dbReference type="OrthoDB" id="164800at2"/>
<dbReference type="Proteomes" id="UP000218165">
    <property type="component" value="Chromosome"/>
</dbReference>
<dbReference type="InterPro" id="IPR016181">
    <property type="entry name" value="Acyl_CoA_acyltransferase"/>
</dbReference>
<dbReference type="KEGG" id="brz:CFK38_03855"/>
<evidence type="ECO:0000259" key="1">
    <source>
        <dbReference type="PROSITE" id="PS51186"/>
    </source>
</evidence>
<dbReference type="Gene3D" id="3.40.630.30">
    <property type="match status" value="1"/>
</dbReference>
<proteinExistence type="predicted"/>
<keyword evidence="3" id="KW-1185">Reference proteome</keyword>
<dbReference type="PROSITE" id="PS51186">
    <property type="entry name" value="GNAT"/>
    <property type="match status" value="1"/>
</dbReference>
<dbReference type="GO" id="GO:0016747">
    <property type="term" value="F:acyltransferase activity, transferring groups other than amino-acyl groups"/>
    <property type="evidence" value="ECO:0007669"/>
    <property type="project" value="InterPro"/>
</dbReference>
<feature type="domain" description="N-acetyltransferase" evidence="1">
    <location>
        <begin position="98"/>
        <end position="254"/>
    </location>
</feature>
<organism evidence="2 3">
    <name type="scientific">Brachybacterium vulturis</name>
    <dbReference type="NCBI Taxonomy" id="2017484"/>
    <lineage>
        <taxon>Bacteria</taxon>
        <taxon>Bacillati</taxon>
        <taxon>Actinomycetota</taxon>
        <taxon>Actinomycetes</taxon>
        <taxon>Micrococcales</taxon>
        <taxon>Dermabacteraceae</taxon>
        <taxon>Brachybacterium</taxon>
    </lineage>
</organism>